<proteinExistence type="predicted"/>
<evidence type="ECO:0000256" key="1">
    <source>
        <dbReference type="SAM" id="SignalP"/>
    </source>
</evidence>
<protein>
    <recommendedName>
        <fullName evidence="4">Pre-peptidase C-terminal domain-containing protein</fullName>
    </recommendedName>
</protein>
<dbReference type="EMBL" id="JAOQKE010000002">
    <property type="protein sequence ID" value="MCU6724191.1"/>
    <property type="molecule type" value="Genomic_DNA"/>
</dbReference>
<sequence length="265" mass="29455">MKTKRSNKRWMPMLLLSMLMAVLFGMSALAAGNVVDMKDEGKGIYSYSEFSGTNTGDVYHKITIPYSGDVIITGNAITSLGSTYSMRVVLCNTKGTELTDAAYVDSNGEKAILYGVKKGTYYIKTTGKKYYALVAKIEKRTDKGGTRKNKATTIKHKKQIMGVMPAGEKASAADWYKIKMPKKKKLELSISQEGSGAFQFYLYGPSYKKGIRIDTLENASGKYTSIDARTRKASKIKGGTYYIKVCRPSYDRKANGIYTIKWRAK</sequence>
<reference evidence="2 3" key="1">
    <citation type="journal article" date="2021" name="ISME Commun">
        <title>Automated analysis of genomic sequences facilitates high-throughput and comprehensive description of bacteria.</title>
        <authorList>
            <person name="Hitch T.C.A."/>
        </authorList>
    </citation>
    <scope>NUCLEOTIDE SEQUENCE [LARGE SCALE GENOMIC DNA]</scope>
    <source>
        <strain evidence="2 3">Sanger_29</strain>
    </source>
</reference>
<evidence type="ECO:0000313" key="3">
    <source>
        <dbReference type="Proteomes" id="UP001652338"/>
    </source>
</evidence>
<keyword evidence="3" id="KW-1185">Reference proteome</keyword>
<accession>A0ABT2SIN9</accession>
<keyword evidence="1" id="KW-0732">Signal</keyword>
<evidence type="ECO:0008006" key="4">
    <source>
        <dbReference type="Google" id="ProtNLM"/>
    </source>
</evidence>
<dbReference type="SUPFAM" id="SSF89260">
    <property type="entry name" value="Collagen-binding domain"/>
    <property type="match status" value="1"/>
</dbReference>
<name>A0ABT2SIN9_9FIRM</name>
<dbReference type="Gene3D" id="2.60.120.380">
    <property type="match status" value="1"/>
</dbReference>
<feature type="signal peptide" evidence="1">
    <location>
        <begin position="1"/>
        <end position="30"/>
    </location>
</feature>
<dbReference type="Proteomes" id="UP001652338">
    <property type="component" value="Unassembled WGS sequence"/>
</dbReference>
<comment type="caution">
    <text evidence="2">The sequence shown here is derived from an EMBL/GenBank/DDBJ whole genome shotgun (WGS) entry which is preliminary data.</text>
</comment>
<feature type="chain" id="PRO_5045524591" description="Pre-peptidase C-terminal domain-containing protein" evidence="1">
    <location>
        <begin position="31"/>
        <end position="265"/>
    </location>
</feature>
<dbReference type="RefSeq" id="WP_256298474.1">
    <property type="nucleotide sequence ID" value="NZ_JAOQKE010000002.1"/>
</dbReference>
<gene>
    <name evidence="2" type="ORF">OCV47_02265</name>
</gene>
<evidence type="ECO:0000313" key="2">
    <source>
        <dbReference type="EMBL" id="MCU6724191.1"/>
    </source>
</evidence>
<organism evidence="2 3">
    <name type="scientific">Muricoprocola aceti</name>
    <dbReference type="NCBI Taxonomy" id="2981772"/>
    <lineage>
        <taxon>Bacteria</taxon>
        <taxon>Bacillati</taxon>
        <taxon>Bacillota</taxon>
        <taxon>Clostridia</taxon>
        <taxon>Lachnospirales</taxon>
        <taxon>Lachnospiraceae</taxon>
        <taxon>Muricoprocola</taxon>
    </lineage>
</organism>